<proteinExistence type="predicted"/>
<dbReference type="AlphaFoldDB" id="A0A0F9S4X0"/>
<accession>A0A0F9S4X0</accession>
<evidence type="ECO:0000256" key="1">
    <source>
        <dbReference type="SAM" id="Phobius"/>
    </source>
</evidence>
<evidence type="ECO:0000313" key="2">
    <source>
        <dbReference type="EMBL" id="KKN63890.1"/>
    </source>
</evidence>
<feature type="transmembrane region" description="Helical" evidence="1">
    <location>
        <begin position="12"/>
        <end position="32"/>
    </location>
</feature>
<protein>
    <submittedName>
        <fullName evidence="2">Uncharacterized protein</fullName>
    </submittedName>
</protein>
<feature type="transmembrane region" description="Helical" evidence="1">
    <location>
        <begin position="44"/>
        <end position="65"/>
    </location>
</feature>
<keyword evidence="1" id="KW-1133">Transmembrane helix</keyword>
<gene>
    <name evidence="2" type="ORF">LCGC14_0497130</name>
</gene>
<keyword evidence="1" id="KW-0472">Membrane</keyword>
<organism evidence="2">
    <name type="scientific">marine sediment metagenome</name>
    <dbReference type="NCBI Taxonomy" id="412755"/>
    <lineage>
        <taxon>unclassified sequences</taxon>
        <taxon>metagenomes</taxon>
        <taxon>ecological metagenomes</taxon>
    </lineage>
</organism>
<feature type="transmembrane region" description="Helical" evidence="1">
    <location>
        <begin position="72"/>
        <end position="93"/>
    </location>
</feature>
<sequence length="129" mass="13508">MTAITSLSIRSLLMIDAAACGLMGTLLMTASRPLQALTRIPVELLFYAGAILFPIAAFMAIAAAFPQPQLAAVWTVILGNLAWIAASIILPFTLISPNALGWAFLLGQAAVVAVLAKLERDAVGRMVAT</sequence>
<feature type="transmembrane region" description="Helical" evidence="1">
    <location>
        <begin position="99"/>
        <end position="116"/>
    </location>
</feature>
<keyword evidence="1" id="KW-0812">Transmembrane</keyword>
<dbReference type="EMBL" id="LAZR01000575">
    <property type="protein sequence ID" value="KKN63890.1"/>
    <property type="molecule type" value="Genomic_DNA"/>
</dbReference>
<reference evidence="2" key="1">
    <citation type="journal article" date="2015" name="Nature">
        <title>Complex archaea that bridge the gap between prokaryotes and eukaryotes.</title>
        <authorList>
            <person name="Spang A."/>
            <person name="Saw J.H."/>
            <person name="Jorgensen S.L."/>
            <person name="Zaremba-Niedzwiedzka K."/>
            <person name="Martijn J."/>
            <person name="Lind A.E."/>
            <person name="van Eijk R."/>
            <person name="Schleper C."/>
            <person name="Guy L."/>
            <person name="Ettema T.J."/>
        </authorList>
    </citation>
    <scope>NUCLEOTIDE SEQUENCE</scope>
</reference>
<comment type="caution">
    <text evidence="2">The sequence shown here is derived from an EMBL/GenBank/DDBJ whole genome shotgun (WGS) entry which is preliminary data.</text>
</comment>
<name>A0A0F9S4X0_9ZZZZ</name>